<protein>
    <recommendedName>
        <fullName evidence="12">Cytochrome b561 domain-containing protein</fullName>
    </recommendedName>
</protein>
<keyword evidence="4" id="KW-0349">Heme</keyword>
<feature type="transmembrane region" description="Helical" evidence="11">
    <location>
        <begin position="195"/>
        <end position="215"/>
    </location>
</feature>
<comment type="cofactor">
    <cofactor evidence="1">
        <name>heme b</name>
        <dbReference type="ChEBI" id="CHEBI:60344"/>
    </cofactor>
</comment>
<feature type="domain" description="Cytochrome b561" evidence="12">
    <location>
        <begin position="14"/>
        <end position="216"/>
    </location>
</feature>
<dbReference type="EMBL" id="OV725080">
    <property type="protein sequence ID" value="CAH1398944.1"/>
    <property type="molecule type" value="Genomic_DNA"/>
</dbReference>
<evidence type="ECO:0000256" key="1">
    <source>
        <dbReference type="ARBA" id="ARBA00001970"/>
    </source>
</evidence>
<evidence type="ECO:0000256" key="7">
    <source>
        <dbReference type="ARBA" id="ARBA00022982"/>
    </source>
</evidence>
<dbReference type="GO" id="GO:0046872">
    <property type="term" value="F:metal ion binding"/>
    <property type="evidence" value="ECO:0007669"/>
    <property type="project" value="UniProtKB-KW"/>
</dbReference>
<evidence type="ECO:0000313" key="13">
    <source>
        <dbReference type="EMBL" id="CAH1398944.1"/>
    </source>
</evidence>
<dbReference type="Pfam" id="PF03188">
    <property type="entry name" value="Cytochrom_B561"/>
    <property type="match status" value="1"/>
</dbReference>
<evidence type="ECO:0000313" key="14">
    <source>
        <dbReference type="Proteomes" id="UP001152798"/>
    </source>
</evidence>
<evidence type="ECO:0000256" key="10">
    <source>
        <dbReference type="ARBA" id="ARBA00023136"/>
    </source>
</evidence>
<evidence type="ECO:0000259" key="12">
    <source>
        <dbReference type="PROSITE" id="PS50939"/>
    </source>
</evidence>
<dbReference type="GO" id="GO:0016020">
    <property type="term" value="C:membrane"/>
    <property type="evidence" value="ECO:0007669"/>
    <property type="project" value="UniProtKB-SubCell"/>
</dbReference>
<evidence type="ECO:0000256" key="11">
    <source>
        <dbReference type="SAM" id="Phobius"/>
    </source>
</evidence>
<dbReference type="PANTHER" id="PTHR10106:SF0">
    <property type="entry name" value="LD36721P"/>
    <property type="match status" value="1"/>
</dbReference>
<dbReference type="InterPro" id="IPR006593">
    <property type="entry name" value="Cyt_b561/ferric_Rdtase_TM"/>
</dbReference>
<evidence type="ECO:0000256" key="5">
    <source>
        <dbReference type="ARBA" id="ARBA00022692"/>
    </source>
</evidence>
<keyword evidence="9" id="KW-0408">Iron</keyword>
<evidence type="ECO:0000256" key="4">
    <source>
        <dbReference type="ARBA" id="ARBA00022617"/>
    </source>
</evidence>
<dbReference type="OrthoDB" id="907479at2759"/>
<feature type="transmembrane region" description="Helical" evidence="11">
    <location>
        <begin position="7"/>
        <end position="29"/>
    </location>
</feature>
<keyword evidence="10 11" id="KW-0472">Membrane</keyword>
<keyword evidence="3" id="KW-0813">Transport</keyword>
<keyword evidence="8 11" id="KW-1133">Transmembrane helix</keyword>
<comment type="subcellular location">
    <subcellularLocation>
        <location evidence="2">Membrane</location>
        <topology evidence="2">Multi-pass membrane protein</topology>
    </subcellularLocation>
</comment>
<feature type="transmembrane region" description="Helical" evidence="11">
    <location>
        <begin position="82"/>
        <end position="100"/>
    </location>
</feature>
<evidence type="ECO:0000256" key="3">
    <source>
        <dbReference type="ARBA" id="ARBA00022448"/>
    </source>
</evidence>
<sequence length="238" mass="26968">MEEDLKSFNILFGITNGVGLLCVVLMLIWTSHYAGGFAWRSDPRRQFNWHPLLMTVGMIYLFANSIMIYRALRTIRKQKLKLIHAGIHSVVILCIIVAQIAVFDFHNQMNIPNLYTLHSWIGLTTVIIYFVQWALSLVVFLYPGIPLSIRAAIMPWHVFLGLFAFILAIATSVSGLLEKAIFKLKDYGDLPGEGILMNVIGLFFILFAVLVVYLTTEPKYKRHPRPEDGALLSSSPNE</sequence>
<dbReference type="GO" id="GO:0016491">
    <property type="term" value="F:oxidoreductase activity"/>
    <property type="evidence" value="ECO:0007669"/>
    <property type="project" value="InterPro"/>
</dbReference>
<feature type="transmembrane region" description="Helical" evidence="11">
    <location>
        <begin position="154"/>
        <end position="175"/>
    </location>
</feature>
<dbReference type="Proteomes" id="UP001152798">
    <property type="component" value="Chromosome 4"/>
</dbReference>
<dbReference type="SMART" id="SM00665">
    <property type="entry name" value="B561"/>
    <property type="match status" value="1"/>
</dbReference>
<keyword evidence="6" id="KW-0479">Metal-binding</keyword>
<dbReference type="FunFam" id="1.20.120.1770:FF:000001">
    <property type="entry name" value="Cytochrome b reductase 1"/>
    <property type="match status" value="1"/>
</dbReference>
<proteinExistence type="predicted"/>
<feature type="transmembrane region" description="Helical" evidence="11">
    <location>
        <begin position="49"/>
        <end position="70"/>
    </location>
</feature>
<evidence type="ECO:0000256" key="8">
    <source>
        <dbReference type="ARBA" id="ARBA00022989"/>
    </source>
</evidence>
<accession>A0A9P0HBR8</accession>
<keyword evidence="5 11" id="KW-0812">Transmembrane</keyword>
<dbReference type="AlphaFoldDB" id="A0A9P0HBR8"/>
<evidence type="ECO:0000256" key="6">
    <source>
        <dbReference type="ARBA" id="ARBA00022723"/>
    </source>
</evidence>
<evidence type="ECO:0000256" key="9">
    <source>
        <dbReference type="ARBA" id="ARBA00023004"/>
    </source>
</evidence>
<dbReference type="PROSITE" id="PS50939">
    <property type="entry name" value="CYTOCHROME_B561"/>
    <property type="match status" value="1"/>
</dbReference>
<organism evidence="13 14">
    <name type="scientific">Nezara viridula</name>
    <name type="common">Southern green stink bug</name>
    <name type="synonym">Cimex viridulus</name>
    <dbReference type="NCBI Taxonomy" id="85310"/>
    <lineage>
        <taxon>Eukaryota</taxon>
        <taxon>Metazoa</taxon>
        <taxon>Ecdysozoa</taxon>
        <taxon>Arthropoda</taxon>
        <taxon>Hexapoda</taxon>
        <taxon>Insecta</taxon>
        <taxon>Pterygota</taxon>
        <taxon>Neoptera</taxon>
        <taxon>Paraneoptera</taxon>
        <taxon>Hemiptera</taxon>
        <taxon>Heteroptera</taxon>
        <taxon>Panheteroptera</taxon>
        <taxon>Pentatomomorpha</taxon>
        <taxon>Pentatomoidea</taxon>
        <taxon>Pentatomidae</taxon>
        <taxon>Pentatominae</taxon>
        <taxon>Nezara</taxon>
    </lineage>
</organism>
<dbReference type="InterPro" id="IPR043205">
    <property type="entry name" value="CYB561/CYBRD1-like"/>
</dbReference>
<evidence type="ECO:0000256" key="2">
    <source>
        <dbReference type="ARBA" id="ARBA00004141"/>
    </source>
</evidence>
<dbReference type="Gene3D" id="1.20.120.1770">
    <property type="match status" value="1"/>
</dbReference>
<keyword evidence="7" id="KW-0249">Electron transport</keyword>
<gene>
    <name evidence="13" type="ORF">NEZAVI_LOCUS8498</name>
</gene>
<reference evidence="13" key="1">
    <citation type="submission" date="2022-01" db="EMBL/GenBank/DDBJ databases">
        <authorList>
            <person name="King R."/>
        </authorList>
    </citation>
    <scope>NUCLEOTIDE SEQUENCE</scope>
</reference>
<keyword evidence="14" id="KW-1185">Reference proteome</keyword>
<feature type="transmembrane region" description="Helical" evidence="11">
    <location>
        <begin position="120"/>
        <end position="142"/>
    </location>
</feature>
<name>A0A9P0HBR8_NEZVI</name>
<dbReference type="PANTHER" id="PTHR10106">
    <property type="entry name" value="CYTOCHROME B561-RELATED"/>
    <property type="match status" value="1"/>
</dbReference>